<dbReference type="AlphaFoldDB" id="A0A371H7T4"/>
<accession>A0A371H7T4</accession>
<keyword evidence="2" id="KW-1185">Reference proteome</keyword>
<reference evidence="1" key="1">
    <citation type="submission" date="2018-05" db="EMBL/GenBank/DDBJ databases">
        <title>Draft genome of Mucuna pruriens seed.</title>
        <authorList>
            <person name="Nnadi N.E."/>
            <person name="Vos R."/>
            <person name="Hasami M.H."/>
            <person name="Devisetty U.K."/>
            <person name="Aguiy J.C."/>
        </authorList>
    </citation>
    <scope>NUCLEOTIDE SEQUENCE [LARGE SCALE GENOMIC DNA]</scope>
    <source>
        <strain evidence="1">JCA_2017</strain>
    </source>
</reference>
<protein>
    <submittedName>
        <fullName evidence="1">Uncharacterized protein</fullName>
    </submittedName>
</protein>
<dbReference type="Proteomes" id="UP000257109">
    <property type="component" value="Unassembled WGS sequence"/>
</dbReference>
<name>A0A371H7T4_MUCPR</name>
<evidence type="ECO:0000313" key="2">
    <source>
        <dbReference type="Proteomes" id="UP000257109"/>
    </source>
</evidence>
<gene>
    <name evidence="1" type="ORF">CR513_18248</name>
</gene>
<comment type="caution">
    <text evidence="1">The sequence shown here is derived from an EMBL/GenBank/DDBJ whole genome shotgun (WGS) entry which is preliminary data.</text>
</comment>
<evidence type="ECO:0000313" key="1">
    <source>
        <dbReference type="EMBL" id="RDX98786.1"/>
    </source>
</evidence>
<organism evidence="1 2">
    <name type="scientific">Mucuna pruriens</name>
    <name type="common">Velvet bean</name>
    <name type="synonym">Dolichos pruriens</name>
    <dbReference type="NCBI Taxonomy" id="157652"/>
    <lineage>
        <taxon>Eukaryota</taxon>
        <taxon>Viridiplantae</taxon>
        <taxon>Streptophyta</taxon>
        <taxon>Embryophyta</taxon>
        <taxon>Tracheophyta</taxon>
        <taxon>Spermatophyta</taxon>
        <taxon>Magnoliopsida</taxon>
        <taxon>eudicotyledons</taxon>
        <taxon>Gunneridae</taxon>
        <taxon>Pentapetalae</taxon>
        <taxon>rosids</taxon>
        <taxon>fabids</taxon>
        <taxon>Fabales</taxon>
        <taxon>Fabaceae</taxon>
        <taxon>Papilionoideae</taxon>
        <taxon>50 kb inversion clade</taxon>
        <taxon>NPAAA clade</taxon>
        <taxon>indigoferoid/millettioid clade</taxon>
        <taxon>Phaseoleae</taxon>
        <taxon>Mucuna</taxon>
    </lineage>
</organism>
<proteinExistence type="predicted"/>
<feature type="non-terminal residue" evidence="1">
    <location>
        <position position="1"/>
    </location>
</feature>
<sequence>MNMEPQNFTPASDLTIISRVSITKTKSLPLPTPHPPRFQIPTHTLHQDLILPSQIPHVQRSIKSVYFRH</sequence>
<dbReference type="EMBL" id="QJKJ01003374">
    <property type="protein sequence ID" value="RDX98786.1"/>
    <property type="molecule type" value="Genomic_DNA"/>
</dbReference>